<protein>
    <recommendedName>
        <fullName evidence="3">ASCH domain-containing protein</fullName>
    </recommendedName>
</protein>
<comment type="caution">
    <text evidence="1">The sequence shown here is derived from an EMBL/GenBank/DDBJ whole genome shotgun (WGS) entry which is preliminary data.</text>
</comment>
<evidence type="ECO:0000313" key="2">
    <source>
        <dbReference type="Proteomes" id="UP001604002"/>
    </source>
</evidence>
<sequence length="142" mass="15788">MPQTLGISEDPFGAAFDMKPLLGHSISRGLIIREPWISCILDGGKTWELRGSRTAIRGRIGLIASGSRNVIGAVDLVDVVGPLDRETLSNTVDRHRVQLDWPTGHLPYFSVFAWVFENPERFTTPKPYVHRPGAVIWVRLSG</sequence>
<gene>
    <name evidence="1" type="ORF">V5F32_04755</name>
</gene>
<dbReference type="EMBL" id="JBAFVH010000002">
    <property type="protein sequence ID" value="MFG1371468.1"/>
    <property type="molecule type" value="Genomic_DNA"/>
</dbReference>
<dbReference type="RefSeq" id="WP_393991448.1">
    <property type="nucleotide sequence ID" value="NZ_JBAFVH010000002.1"/>
</dbReference>
<evidence type="ECO:0008006" key="3">
    <source>
        <dbReference type="Google" id="ProtNLM"/>
    </source>
</evidence>
<reference evidence="1 2" key="1">
    <citation type="submission" date="2024-02" db="EMBL/GenBank/DDBJ databases">
        <title>Expansion and revision of Xanthobacter and proposal of Roseixanthobacter gen. nov.</title>
        <authorList>
            <person name="Soltysiak M.P.M."/>
            <person name="Jalihal A."/>
            <person name="Ory A."/>
            <person name="Chrisophersen C."/>
            <person name="Lee A.D."/>
            <person name="Boulton J."/>
            <person name="Springer M."/>
        </authorList>
    </citation>
    <scope>NUCLEOTIDE SEQUENCE [LARGE SCALE GENOMIC DNA]</scope>
    <source>
        <strain evidence="1 2">23A</strain>
    </source>
</reference>
<evidence type="ECO:0000313" key="1">
    <source>
        <dbReference type="EMBL" id="MFG1371468.1"/>
    </source>
</evidence>
<organism evidence="1 2">
    <name type="scientific">Xanthobacter oligotrophicus</name>
    <dbReference type="NCBI Taxonomy" id="2607286"/>
    <lineage>
        <taxon>Bacteria</taxon>
        <taxon>Pseudomonadati</taxon>
        <taxon>Pseudomonadota</taxon>
        <taxon>Alphaproteobacteria</taxon>
        <taxon>Hyphomicrobiales</taxon>
        <taxon>Xanthobacteraceae</taxon>
        <taxon>Xanthobacter</taxon>
    </lineage>
</organism>
<dbReference type="SUPFAM" id="SSF88697">
    <property type="entry name" value="PUA domain-like"/>
    <property type="match status" value="1"/>
</dbReference>
<name>A0ABW6ZS93_9HYPH</name>
<keyword evidence="2" id="KW-1185">Reference proteome</keyword>
<dbReference type="Proteomes" id="UP001604002">
    <property type="component" value="Unassembled WGS sequence"/>
</dbReference>
<proteinExistence type="predicted"/>
<accession>A0ABW6ZS93</accession>
<dbReference type="Gene3D" id="2.30.130.30">
    <property type="entry name" value="Hypothetical protein"/>
    <property type="match status" value="1"/>
</dbReference>
<dbReference type="InterPro" id="IPR015947">
    <property type="entry name" value="PUA-like_sf"/>
</dbReference>